<protein>
    <submittedName>
        <fullName evidence="1">Uncharacterized protein</fullName>
    </submittedName>
</protein>
<name>A0AAD6T9X3_9AGAR</name>
<gene>
    <name evidence="1" type="ORF">C8F04DRAFT_145470</name>
</gene>
<dbReference type="EMBL" id="JARJCM010000016">
    <property type="protein sequence ID" value="KAJ7041576.1"/>
    <property type="molecule type" value="Genomic_DNA"/>
</dbReference>
<evidence type="ECO:0000313" key="1">
    <source>
        <dbReference type="EMBL" id="KAJ7041576.1"/>
    </source>
</evidence>
<dbReference type="Proteomes" id="UP001218188">
    <property type="component" value="Unassembled WGS sequence"/>
</dbReference>
<comment type="caution">
    <text evidence="1">The sequence shown here is derived from an EMBL/GenBank/DDBJ whole genome shotgun (WGS) entry which is preliminary data.</text>
</comment>
<accession>A0AAD6T9X3</accession>
<proteinExistence type="predicted"/>
<reference evidence="1" key="1">
    <citation type="submission" date="2023-03" db="EMBL/GenBank/DDBJ databases">
        <title>Massive genome expansion in bonnet fungi (Mycena s.s.) driven by repeated elements and novel gene families across ecological guilds.</title>
        <authorList>
            <consortium name="Lawrence Berkeley National Laboratory"/>
            <person name="Harder C.B."/>
            <person name="Miyauchi S."/>
            <person name="Viragh M."/>
            <person name="Kuo A."/>
            <person name="Thoen E."/>
            <person name="Andreopoulos B."/>
            <person name="Lu D."/>
            <person name="Skrede I."/>
            <person name="Drula E."/>
            <person name="Henrissat B."/>
            <person name="Morin E."/>
            <person name="Kohler A."/>
            <person name="Barry K."/>
            <person name="LaButti K."/>
            <person name="Morin E."/>
            <person name="Salamov A."/>
            <person name="Lipzen A."/>
            <person name="Mereny Z."/>
            <person name="Hegedus B."/>
            <person name="Baldrian P."/>
            <person name="Stursova M."/>
            <person name="Weitz H."/>
            <person name="Taylor A."/>
            <person name="Grigoriev I.V."/>
            <person name="Nagy L.G."/>
            <person name="Martin F."/>
            <person name="Kauserud H."/>
        </authorList>
    </citation>
    <scope>NUCLEOTIDE SEQUENCE</scope>
    <source>
        <strain evidence="1">CBHHK200</strain>
    </source>
</reference>
<evidence type="ECO:0000313" key="2">
    <source>
        <dbReference type="Proteomes" id="UP001218188"/>
    </source>
</evidence>
<keyword evidence="2" id="KW-1185">Reference proteome</keyword>
<organism evidence="1 2">
    <name type="scientific">Mycena alexandri</name>
    <dbReference type="NCBI Taxonomy" id="1745969"/>
    <lineage>
        <taxon>Eukaryota</taxon>
        <taxon>Fungi</taxon>
        <taxon>Dikarya</taxon>
        <taxon>Basidiomycota</taxon>
        <taxon>Agaricomycotina</taxon>
        <taxon>Agaricomycetes</taxon>
        <taxon>Agaricomycetidae</taxon>
        <taxon>Agaricales</taxon>
        <taxon>Marasmiineae</taxon>
        <taxon>Mycenaceae</taxon>
        <taxon>Mycena</taxon>
    </lineage>
</organism>
<sequence length="231" mass="25746">MMTRTCQCPTRSGSLDHGGDICRLPNASVKLPFLEILIHSMAPSSDHAAAEEEYRKLTTTTTGRTGKDRPCIILPETNKVASSVCLMATFGGTDPINLAKIYQEFIIPVFPHSPKVSNDPKDRKFKPQLHYVDWTGPQKDTEWIIPIPISTSAQLELWNTAHFCTDVVSKLRAVCRDKVIAWEEKVLADPEIGKEYYRDFVEKYPGTMASASTHKGISDLSAISPFLGCCW</sequence>
<dbReference type="AlphaFoldDB" id="A0AAD6T9X3"/>